<dbReference type="EMBL" id="CP031742">
    <property type="protein sequence ID" value="AXQ56888.1"/>
    <property type="molecule type" value="Genomic_DNA"/>
</dbReference>
<dbReference type="RefSeq" id="WP_101281132.1">
    <property type="nucleotide sequence ID" value="NZ_CP031742.1"/>
</dbReference>
<keyword evidence="1" id="KW-0812">Transmembrane</keyword>
<evidence type="ECO:0000313" key="2">
    <source>
        <dbReference type="EMBL" id="AXQ56888.1"/>
    </source>
</evidence>
<organism evidence="2 3">
    <name type="scientific">Streptomyces koyangensis</name>
    <dbReference type="NCBI Taxonomy" id="188770"/>
    <lineage>
        <taxon>Bacteria</taxon>
        <taxon>Bacillati</taxon>
        <taxon>Actinomycetota</taxon>
        <taxon>Actinomycetes</taxon>
        <taxon>Kitasatosporales</taxon>
        <taxon>Streptomycetaceae</taxon>
        <taxon>Streptomyces</taxon>
        <taxon>Streptomyces aurantiacus group</taxon>
    </lineage>
</organism>
<sequence>MAILHLTGLLTGVCLLLSLGDSAHRTHAFLMNHSPHAPTAGFSPFVIRAAGLGMAAAGAAMLVESLG</sequence>
<keyword evidence="1" id="KW-0472">Membrane</keyword>
<reference evidence="2 3" key="1">
    <citation type="submission" date="2018-08" db="EMBL/GenBank/DDBJ databases">
        <authorList>
            <person name="Ferrada E.E."/>
            <person name="Latorre B.A."/>
        </authorList>
    </citation>
    <scope>NUCLEOTIDE SEQUENCE [LARGE SCALE GENOMIC DNA]</scope>
    <source>
        <strain evidence="2 3">VK-A60T</strain>
    </source>
</reference>
<proteinExistence type="predicted"/>
<protein>
    <submittedName>
        <fullName evidence="2">Uncharacterized protein</fullName>
    </submittedName>
</protein>
<feature type="transmembrane region" description="Helical" evidence="1">
    <location>
        <begin position="46"/>
        <end position="63"/>
    </location>
</feature>
<evidence type="ECO:0000313" key="3">
    <source>
        <dbReference type="Proteomes" id="UP000259636"/>
    </source>
</evidence>
<dbReference type="AlphaFoldDB" id="A0A385DET3"/>
<dbReference type="KEGG" id="sky:D0C37_21300"/>
<gene>
    <name evidence="2" type="ORF">D0C37_21300</name>
</gene>
<accession>A0A385DET3</accession>
<evidence type="ECO:0000256" key="1">
    <source>
        <dbReference type="SAM" id="Phobius"/>
    </source>
</evidence>
<dbReference type="GeneID" id="300116688"/>
<keyword evidence="1" id="KW-1133">Transmembrane helix</keyword>
<name>A0A385DET3_9ACTN</name>
<dbReference type="Proteomes" id="UP000259636">
    <property type="component" value="Chromosome"/>
</dbReference>